<sequence>MASSSVSSTARAPDLNPSSLPLAQPPQHVDPPFSAVQHPSTANAIPTVAAHTDAQLLPVAAPDGRDPSLLAYAGRPQPDSVDADAVSGQPYKDGRIRNPVPSKLKGKTSASSGKFSVMHMDIRSRDAATDRDLAAKRTSESTALAAQKAFENGYQPHRKSNWLRMPDDELQALHAQAQVQAHLQSQPHLQQQQHHQQQQQQQHGHLQLQGHVQMPPQAQIPDPGVPFTGSTPYDPSLYGLKSATKPPVAYVPVPLSAQETKEHQARLLTLLRTLQPVQVVDQLCKALAYFGGIPDAPPPQDGKFPESAEANGSGSVFVGWLTEIFPDLDAQGRRKPRPMRPAPPVEPSPEKRGRGRPKGSKSSKVRSDKGIKKTPKKSLPTDAPSDGNPAPGDNWVDADDTAGNDGQNVAATDRQPPGSNVANRTEGAASIRKRGRPKGSKNRPRESLPEDFGANPPPPISALFSIGKKATGRPKGTKNRPKDGQASATTAATGNSDNALIMNATDAQSALHDPAAASATPPQADSEFTLAALKAFNATNQGDVKASSSSFPPPSRASVGNELQGSVAMSNNIQPGDKPRPAKKRKRSAKDTERDDQATTGHPLAATTGSYMPLDAVTSAQAATSAPPVAPQAKRPKKSKAKATANQALAAGQPASGVTSEVSQPSDIQAEPSSRPTNTQMYTSPTIEELEAQLEQHNEQSLPQPEVHNAQNARDSQNALPDPPRFSIQEDHNQQTSLSRQLPQKATPQHGMARQRQQFQQQQQQHAIGRTTSPNVNQMNRASPLMSGQSVSPNQSQAQMSSPNIQQQRTSDSHTPTSITSQVQKQQTTNAQPFYNQPQQQATSSQPTYAQQSSQHFASPQPGKQQFGITQAHQQQQSQQSQQQQQQQQQQKQQQQQQPNYNARSQATNQQQGYANQQSQYTQQKHQPYSSQTQSQYASPQQQYPSQQRVQQQQQQQQQSYAAPSASATSQGISTQSPQYGASAATNYGSNDANFRNNNSATSMSFTNAAYDSSQPSNATRGTSNVYPTSTVGSYGNSAQQMPSSFANASRRALPTTTSHQSSVPNVQSMPQNLNNFSDFGTLGFDGNLMSGLDNATANNSSLSLNAPYNIGAANVTRPSAGANNFGFDSSLRNDGSSYFGVRR</sequence>
<feature type="region of interest" description="Disordered" evidence="1">
    <location>
        <begin position="327"/>
        <end position="523"/>
    </location>
</feature>
<accession>A0A2T3ACJ6</accession>
<feature type="compositionally biased region" description="Polar residues" evidence="1">
    <location>
        <begin position="486"/>
        <end position="498"/>
    </location>
</feature>
<reference evidence="2 3" key="1">
    <citation type="journal article" date="2018" name="Mycol. Prog.">
        <title>Coniella lustricola, a new species from submerged detritus.</title>
        <authorList>
            <person name="Raudabaugh D.B."/>
            <person name="Iturriaga T."/>
            <person name="Carver A."/>
            <person name="Mondo S."/>
            <person name="Pangilinan J."/>
            <person name="Lipzen A."/>
            <person name="He G."/>
            <person name="Amirebrahimi M."/>
            <person name="Grigoriev I.V."/>
            <person name="Miller A.N."/>
        </authorList>
    </citation>
    <scope>NUCLEOTIDE SEQUENCE [LARGE SCALE GENOMIC DNA]</scope>
    <source>
        <strain evidence="2 3">B22-T-1</strain>
    </source>
</reference>
<keyword evidence="3" id="KW-1185">Reference proteome</keyword>
<feature type="compositionally biased region" description="Low complexity" evidence="1">
    <location>
        <begin position="642"/>
        <end position="655"/>
    </location>
</feature>
<dbReference type="GO" id="GO:0003677">
    <property type="term" value="F:DNA binding"/>
    <property type="evidence" value="ECO:0007669"/>
    <property type="project" value="InterPro"/>
</dbReference>
<feature type="compositionally biased region" description="Low complexity" evidence="1">
    <location>
        <begin position="874"/>
        <end position="898"/>
    </location>
</feature>
<dbReference type="AlphaFoldDB" id="A0A2T3ACJ6"/>
<feature type="compositionally biased region" description="Polar residues" evidence="1">
    <location>
        <begin position="656"/>
        <end position="686"/>
    </location>
</feature>
<feature type="region of interest" description="Disordered" evidence="1">
    <location>
        <begin position="1"/>
        <end position="45"/>
    </location>
</feature>
<dbReference type="STRING" id="2025994.A0A2T3ACJ6"/>
<feature type="compositionally biased region" description="Low complexity" evidence="1">
    <location>
        <begin position="906"/>
        <end position="971"/>
    </location>
</feature>
<dbReference type="EMBL" id="KZ678413">
    <property type="protein sequence ID" value="PSR91948.1"/>
    <property type="molecule type" value="Genomic_DNA"/>
</dbReference>
<evidence type="ECO:0000256" key="1">
    <source>
        <dbReference type="SAM" id="MobiDB-lite"/>
    </source>
</evidence>
<feature type="compositionally biased region" description="Basic residues" evidence="1">
    <location>
        <begin position="431"/>
        <end position="442"/>
    </location>
</feature>
<proteinExistence type="predicted"/>
<feature type="compositionally biased region" description="Polar residues" evidence="1">
    <location>
        <begin position="561"/>
        <end position="574"/>
    </location>
</feature>
<protein>
    <submittedName>
        <fullName evidence="2">Uncharacterized protein</fullName>
    </submittedName>
</protein>
<dbReference type="Proteomes" id="UP000241462">
    <property type="component" value="Unassembled WGS sequence"/>
</dbReference>
<feature type="compositionally biased region" description="Polar residues" evidence="1">
    <location>
        <begin position="1"/>
        <end position="21"/>
    </location>
</feature>
<dbReference type="InterPro" id="IPR017956">
    <property type="entry name" value="AT_hook_DNA-bd_motif"/>
</dbReference>
<feature type="region of interest" description="Disordered" evidence="1">
    <location>
        <begin position="542"/>
        <end position="985"/>
    </location>
</feature>
<feature type="region of interest" description="Disordered" evidence="1">
    <location>
        <begin position="180"/>
        <end position="208"/>
    </location>
</feature>
<feature type="compositionally biased region" description="Low complexity" evidence="1">
    <location>
        <begin position="754"/>
        <end position="765"/>
    </location>
</feature>
<feature type="compositionally biased region" description="Polar residues" evidence="1">
    <location>
        <begin position="734"/>
        <end position="747"/>
    </location>
</feature>
<evidence type="ECO:0000313" key="3">
    <source>
        <dbReference type="Proteomes" id="UP000241462"/>
    </source>
</evidence>
<gene>
    <name evidence="2" type="ORF">BD289DRAFT_481381</name>
</gene>
<organism evidence="2 3">
    <name type="scientific">Coniella lustricola</name>
    <dbReference type="NCBI Taxonomy" id="2025994"/>
    <lineage>
        <taxon>Eukaryota</taxon>
        <taxon>Fungi</taxon>
        <taxon>Dikarya</taxon>
        <taxon>Ascomycota</taxon>
        <taxon>Pezizomycotina</taxon>
        <taxon>Sordariomycetes</taxon>
        <taxon>Sordariomycetidae</taxon>
        <taxon>Diaporthales</taxon>
        <taxon>Schizoparmaceae</taxon>
        <taxon>Coniella</taxon>
    </lineage>
</organism>
<feature type="compositionally biased region" description="Basic residues" evidence="1">
    <location>
        <begin position="353"/>
        <end position="364"/>
    </location>
</feature>
<feature type="compositionally biased region" description="Basic residues" evidence="1">
    <location>
        <begin position="470"/>
        <end position="479"/>
    </location>
</feature>
<feature type="compositionally biased region" description="Polar residues" evidence="1">
    <location>
        <begin position="699"/>
        <end position="719"/>
    </location>
</feature>
<feature type="compositionally biased region" description="Polar residues" evidence="1">
    <location>
        <begin position="856"/>
        <end position="873"/>
    </location>
</feature>
<dbReference type="OrthoDB" id="5243398at2759"/>
<feature type="region of interest" description="Disordered" evidence="1">
    <location>
        <begin position="67"/>
        <end position="112"/>
    </location>
</feature>
<dbReference type="SMART" id="SM00384">
    <property type="entry name" value="AT_hook"/>
    <property type="match status" value="3"/>
</dbReference>
<dbReference type="InParanoid" id="A0A2T3ACJ6"/>
<feature type="compositionally biased region" description="Polar residues" evidence="1">
    <location>
        <begin position="972"/>
        <end position="985"/>
    </location>
</feature>
<feature type="compositionally biased region" description="Polar residues" evidence="1">
    <location>
        <begin position="770"/>
        <end position="836"/>
    </location>
</feature>
<name>A0A2T3ACJ6_9PEZI</name>
<feature type="compositionally biased region" description="Low complexity" evidence="1">
    <location>
        <begin position="837"/>
        <end position="855"/>
    </location>
</feature>
<evidence type="ECO:0000313" key="2">
    <source>
        <dbReference type="EMBL" id="PSR91948.1"/>
    </source>
</evidence>